<feature type="transmembrane region" description="Helical" evidence="2">
    <location>
        <begin position="171"/>
        <end position="195"/>
    </location>
</feature>
<keyword evidence="2" id="KW-1133">Transmembrane helix</keyword>
<dbReference type="GeneID" id="72460322"/>
<dbReference type="SMART" id="SM00530">
    <property type="entry name" value="HTH_XRE"/>
    <property type="match status" value="1"/>
</dbReference>
<dbReference type="Gene3D" id="1.10.260.40">
    <property type="entry name" value="lambda repressor-like DNA-binding domains"/>
    <property type="match status" value="1"/>
</dbReference>
<accession>A0A4R5NKS0</accession>
<keyword evidence="2" id="KW-0472">Membrane</keyword>
<dbReference type="InterPro" id="IPR001387">
    <property type="entry name" value="Cro/C1-type_HTH"/>
</dbReference>
<dbReference type="Pfam" id="PF01381">
    <property type="entry name" value="HTH_3"/>
    <property type="match status" value="1"/>
</dbReference>
<feature type="transmembrane region" description="Helical" evidence="2">
    <location>
        <begin position="111"/>
        <end position="130"/>
    </location>
</feature>
<comment type="caution">
    <text evidence="4">The sequence shown here is derived from an EMBL/GenBank/DDBJ whole genome shotgun (WGS) entry which is preliminary data.</text>
</comment>
<dbReference type="EMBL" id="PUFP01000067">
    <property type="protein sequence ID" value="TDG75217.1"/>
    <property type="molecule type" value="Genomic_DNA"/>
</dbReference>
<dbReference type="AlphaFoldDB" id="A0A4R5NKS0"/>
<dbReference type="RefSeq" id="WP_056939275.1">
    <property type="nucleotide sequence ID" value="NZ_AZDM01000051.1"/>
</dbReference>
<feature type="transmembrane region" description="Helical" evidence="2">
    <location>
        <begin position="83"/>
        <end position="105"/>
    </location>
</feature>
<evidence type="ECO:0000313" key="5">
    <source>
        <dbReference type="Proteomes" id="UP000295181"/>
    </source>
</evidence>
<evidence type="ECO:0000256" key="2">
    <source>
        <dbReference type="SAM" id="Phobius"/>
    </source>
</evidence>
<dbReference type="GO" id="GO:0003677">
    <property type="term" value="F:DNA binding"/>
    <property type="evidence" value="ECO:0007669"/>
    <property type="project" value="UniProtKB-KW"/>
</dbReference>
<evidence type="ECO:0000259" key="3">
    <source>
        <dbReference type="PROSITE" id="PS50943"/>
    </source>
</evidence>
<proteinExistence type="predicted"/>
<dbReference type="InterPro" id="IPR010982">
    <property type="entry name" value="Lambda_DNA-bd_dom_sf"/>
</dbReference>
<feature type="domain" description="HTH cro/C1-type" evidence="3">
    <location>
        <begin position="7"/>
        <end position="61"/>
    </location>
</feature>
<keyword evidence="1" id="KW-0238">DNA-binding</keyword>
<name>A0A4R5NKS0_LENBU</name>
<gene>
    <name evidence="4" type="ORF">C5L32_000526</name>
</gene>
<reference evidence="4 5" key="1">
    <citation type="journal article" date="2019" name="Appl. Microbiol. Biotechnol.">
        <title>Uncovering carbohydrate metabolism through a genotype-phenotype association study of 56 lactic acid bacteria genomes.</title>
        <authorList>
            <person name="Buron-Moles G."/>
            <person name="Chailyan A."/>
            <person name="Dolejs I."/>
            <person name="Forster J."/>
            <person name="Miks M.H."/>
        </authorList>
    </citation>
    <scope>NUCLEOTIDE SEQUENCE [LARGE SCALE GENOMIC DNA]</scope>
    <source>
        <strain evidence="4 5">ATCC 4005</strain>
    </source>
</reference>
<protein>
    <recommendedName>
        <fullName evidence="3">HTH cro/C1-type domain-containing protein</fullName>
    </recommendedName>
</protein>
<dbReference type="SUPFAM" id="SSF47413">
    <property type="entry name" value="lambda repressor-like DNA-binding domains"/>
    <property type="match status" value="1"/>
</dbReference>
<evidence type="ECO:0000256" key="1">
    <source>
        <dbReference type="ARBA" id="ARBA00023125"/>
    </source>
</evidence>
<organism evidence="4 5">
    <name type="scientific">Lentilactobacillus buchneri DSM 20057</name>
    <dbReference type="NCBI Taxonomy" id="1423728"/>
    <lineage>
        <taxon>Bacteria</taxon>
        <taxon>Bacillati</taxon>
        <taxon>Bacillota</taxon>
        <taxon>Bacilli</taxon>
        <taxon>Lactobacillales</taxon>
        <taxon>Lactobacillaceae</taxon>
        <taxon>Lentilactobacillus</taxon>
    </lineage>
</organism>
<dbReference type="CDD" id="cd00093">
    <property type="entry name" value="HTH_XRE"/>
    <property type="match status" value="1"/>
</dbReference>
<evidence type="ECO:0000313" key="4">
    <source>
        <dbReference type="EMBL" id="TDG75217.1"/>
    </source>
</evidence>
<keyword evidence="2" id="KW-0812">Transmembrane</keyword>
<dbReference type="PROSITE" id="PS50943">
    <property type="entry name" value="HTH_CROC1"/>
    <property type="match status" value="1"/>
</dbReference>
<sequence length="196" mass="22010">MDIGNKIRAYREVRGFSQEELASKIYVSRQTISNWETGKQYPDIQNVLLLSVLFGVSVDELIKGDLEAMKAKLSDKKVNAAMSAYTWVMLIAAALGAMSIGLVIYFEQSTLIILVPIICFAVMFISASQVERIKKRKNLRTYAEIVAFTDGQDVEEQRQKRDPAKNRLEKLMIVGGFAVVVCMIALVSVFIFAIFK</sequence>
<dbReference type="PANTHER" id="PTHR46558">
    <property type="entry name" value="TRACRIPTIONAL REGULATORY PROTEIN-RELATED-RELATED"/>
    <property type="match status" value="1"/>
</dbReference>
<dbReference type="PANTHER" id="PTHR46558:SF15">
    <property type="entry name" value="HELIX-TURN-HELIX DOMAIN PROTEIN"/>
    <property type="match status" value="1"/>
</dbReference>
<dbReference type="Proteomes" id="UP000295181">
    <property type="component" value="Unassembled WGS sequence"/>
</dbReference>